<evidence type="ECO:0000313" key="4">
    <source>
        <dbReference type="EMBL" id="MDR7151345.1"/>
    </source>
</evidence>
<accession>A0ABU1WPW7</accession>
<gene>
    <name evidence="4" type="ORF">J2W49_003321</name>
</gene>
<dbReference type="Pfam" id="PF16655">
    <property type="entry name" value="PhoD_N"/>
    <property type="match status" value="1"/>
</dbReference>
<dbReference type="Gene3D" id="2.60.40.380">
    <property type="entry name" value="Purple acid phosphatase-like, N-terminal"/>
    <property type="match status" value="1"/>
</dbReference>
<dbReference type="InterPro" id="IPR032093">
    <property type="entry name" value="PhoD_N"/>
</dbReference>
<evidence type="ECO:0000259" key="3">
    <source>
        <dbReference type="Pfam" id="PF16655"/>
    </source>
</evidence>
<evidence type="ECO:0000256" key="1">
    <source>
        <dbReference type="SAM" id="SignalP"/>
    </source>
</evidence>
<reference evidence="4 5" key="1">
    <citation type="submission" date="2023-07" db="EMBL/GenBank/DDBJ databases">
        <title>Sorghum-associated microbial communities from plants grown in Nebraska, USA.</title>
        <authorList>
            <person name="Schachtman D."/>
        </authorList>
    </citation>
    <scope>NUCLEOTIDE SEQUENCE [LARGE SCALE GENOMIC DNA]</scope>
    <source>
        <strain evidence="4 5">4249</strain>
    </source>
</reference>
<sequence>MDRRVFMARGALLGGAVVAPASRVLAQGATAPAIVTRDGARPQMAHGIQSGDPKADGAVIWTRSDRPARLWLEWATTASFANATRVRGPHMLETSDFTGRVDLNGLPAGQEIFYRVVLQDLHNERVLSEPLQGHLRLPAAATHGRAARDVRFVWSGDTAGQGWGINEAWGGMKIYEQMRSTNPDFFLHCGDTIYADGPISAQVKLADGSLWNNLVTEEVSKVAETLNEFRGRYRYNLMDANVRRMAAEVPQIWQWDDHEVVNNYSDAKDLSGDQRYTEKNIPLLVARGTVAFNEYAPMRRTADVEAERVYRHLPQGPLLDLFVVDMRSYRGPNTANLQTRESAETVFMGKPQLDWLLDGLKRSKAVWKVIAADMPIGLHVPDGKDKWEAMANGEDGAPKGRELELAGLLRAIKQAGIKNVVWLTADVHYTAAHYFDPAKAQFSDFSPFWEFVSGPLNAGGFGPNKTDATFGMQVMYQKAPTEVNAPPSSGLQFFGQVDIDARTRAMTVTLKDLAGASLYSKTLAPQRA</sequence>
<dbReference type="GO" id="GO:0004035">
    <property type="term" value="F:alkaline phosphatase activity"/>
    <property type="evidence" value="ECO:0007669"/>
    <property type="project" value="UniProtKB-EC"/>
</dbReference>
<dbReference type="Proteomes" id="UP001265700">
    <property type="component" value="Unassembled WGS sequence"/>
</dbReference>
<dbReference type="Pfam" id="PF09423">
    <property type="entry name" value="PhoD"/>
    <property type="match status" value="1"/>
</dbReference>
<comment type="caution">
    <text evidence="4">The sequence shown here is derived from an EMBL/GenBank/DDBJ whole genome shotgun (WGS) entry which is preliminary data.</text>
</comment>
<dbReference type="RefSeq" id="WP_310318560.1">
    <property type="nucleotide sequence ID" value="NZ_JAVDWU010000007.1"/>
</dbReference>
<dbReference type="InterPro" id="IPR038607">
    <property type="entry name" value="PhoD-like_sf"/>
</dbReference>
<proteinExistence type="predicted"/>
<feature type="domain" description="PhoD-like phosphatase metallophosphatase" evidence="2">
    <location>
        <begin position="154"/>
        <end position="509"/>
    </location>
</feature>
<dbReference type="CDD" id="cd07389">
    <property type="entry name" value="MPP_PhoD"/>
    <property type="match status" value="1"/>
</dbReference>
<feature type="signal peptide" evidence="1">
    <location>
        <begin position="1"/>
        <end position="26"/>
    </location>
</feature>
<dbReference type="PANTHER" id="PTHR43606:SF1">
    <property type="entry name" value="PHOD-LIKE PHOSPHATASE METALLOPHOSPHATASE DOMAIN-CONTAINING PROTEIN"/>
    <property type="match status" value="1"/>
</dbReference>
<feature type="chain" id="PRO_5045882073" evidence="1">
    <location>
        <begin position="27"/>
        <end position="528"/>
    </location>
</feature>
<dbReference type="InterPro" id="IPR018946">
    <property type="entry name" value="PhoD-like_MPP"/>
</dbReference>
<dbReference type="EMBL" id="JAVDWU010000007">
    <property type="protein sequence ID" value="MDR7151345.1"/>
    <property type="molecule type" value="Genomic_DNA"/>
</dbReference>
<dbReference type="InterPro" id="IPR029052">
    <property type="entry name" value="Metallo-depent_PP-like"/>
</dbReference>
<dbReference type="SUPFAM" id="SSF56300">
    <property type="entry name" value="Metallo-dependent phosphatases"/>
    <property type="match status" value="1"/>
</dbReference>
<keyword evidence="4" id="KW-0378">Hydrolase</keyword>
<evidence type="ECO:0000259" key="2">
    <source>
        <dbReference type="Pfam" id="PF09423"/>
    </source>
</evidence>
<protein>
    <submittedName>
        <fullName evidence="4">Alkaline phosphatase D</fullName>
        <ecNumber evidence="4">3.1.3.1</ecNumber>
    </submittedName>
</protein>
<name>A0ABU1WPW7_9BURK</name>
<dbReference type="Gene3D" id="3.60.21.70">
    <property type="entry name" value="PhoD-like phosphatase"/>
    <property type="match status" value="1"/>
</dbReference>
<dbReference type="EC" id="3.1.3.1" evidence="4"/>
<feature type="domain" description="Phospholipase D N-terminal" evidence="3">
    <location>
        <begin position="46"/>
        <end position="122"/>
    </location>
</feature>
<evidence type="ECO:0000313" key="5">
    <source>
        <dbReference type="Proteomes" id="UP001265700"/>
    </source>
</evidence>
<keyword evidence="5" id="KW-1185">Reference proteome</keyword>
<keyword evidence="1" id="KW-0732">Signal</keyword>
<dbReference type="InterPro" id="IPR052900">
    <property type="entry name" value="Phospholipid_Metab_Enz"/>
</dbReference>
<organism evidence="4 5">
    <name type="scientific">Hydrogenophaga palleronii</name>
    <dbReference type="NCBI Taxonomy" id="65655"/>
    <lineage>
        <taxon>Bacteria</taxon>
        <taxon>Pseudomonadati</taxon>
        <taxon>Pseudomonadota</taxon>
        <taxon>Betaproteobacteria</taxon>
        <taxon>Burkholderiales</taxon>
        <taxon>Comamonadaceae</taxon>
        <taxon>Hydrogenophaga</taxon>
    </lineage>
</organism>
<dbReference type="PANTHER" id="PTHR43606">
    <property type="entry name" value="PHOSPHATASE, PUTATIVE (AFU_ORTHOLOGUE AFUA_6G08710)-RELATED"/>
    <property type="match status" value="1"/>
</dbReference>